<evidence type="ECO:0000256" key="6">
    <source>
        <dbReference type="ARBA" id="ARBA00022840"/>
    </source>
</evidence>
<dbReference type="EMBL" id="HE650824">
    <property type="protein sequence ID" value="CCF57674.1"/>
    <property type="molecule type" value="Genomic_DNA"/>
</dbReference>
<dbReference type="eggNOG" id="ENOG502RXY8">
    <property type="taxonomic scope" value="Eukaryota"/>
</dbReference>
<comment type="pathway">
    <text evidence="1">Cofactor biosynthesis; NAD(+) biosynthesis.</text>
</comment>
<dbReference type="GO" id="GO:0000309">
    <property type="term" value="F:nicotinamide-nucleotide adenylyltransferase activity"/>
    <property type="evidence" value="ECO:0007669"/>
    <property type="project" value="UniProtKB-EC"/>
</dbReference>
<dbReference type="InterPro" id="IPR014729">
    <property type="entry name" value="Rossmann-like_a/b/a_fold"/>
</dbReference>
<reference evidence="9 10" key="1">
    <citation type="journal article" date="2011" name="Proc. Natl. Acad. Sci. U.S.A.">
        <title>Evolutionary erosion of yeast sex chromosomes by mating-type switching accidents.</title>
        <authorList>
            <person name="Gordon J.L."/>
            <person name="Armisen D."/>
            <person name="Proux-Wera E."/>
            <person name="Oheigeartaigh S.S."/>
            <person name="Byrne K.P."/>
            <person name="Wolfe K.H."/>
        </authorList>
    </citation>
    <scope>NUCLEOTIDE SEQUENCE [LARGE SCALE GENOMIC DNA]</scope>
    <source>
        <strain evidence="10">ATCC 22294 / BCRC 22015 / CBS 2517 / CECT 1963 / NBRC 1671 / NRRL Y-8276</strain>
    </source>
</reference>
<evidence type="ECO:0000256" key="7">
    <source>
        <dbReference type="ARBA" id="ARBA00023027"/>
    </source>
</evidence>
<dbReference type="GeneID" id="13885619"/>
<dbReference type="GO" id="GO:0016887">
    <property type="term" value="F:ATP hydrolysis activity"/>
    <property type="evidence" value="ECO:0007669"/>
    <property type="project" value="EnsemblFungi"/>
</dbReference>
<evidence type="ECO:0000256" key="4">
    <source>
        <dbReference type="ARBA" id="ARBA00022695"/>
    </source>
</evidence>
<keyword evidence="3" id="KW-0808">Transferase</keyword>
<dbReference type="InterPro" id="IPR005248">
    <property type="entry name" value="NadD/NMNAT"/>
</dbReference>
<accession>H2ATH4</accession>
<dbReference type="GO" id="GO:0036503">
    <property type="term" value="P:ERAD pathway"/>
    <property type="evidence" value="ECO:0007669"/>
    <property type="project" value="EnsemblFungi"/>
</dbReference>
<dbReference type="Gene3D" id="3.40.50.620">
    <property type="entry name" value="HUPs"/>
    <property type="match status" value="1"/>
</dbReference>
<proteinExistence type="predicted"/>
<dbReference type="GO" id="GO:0005634">
    <property type="term" value="C:nucleus"/>
    <property type="evidence" value="ECO:0007669"/>
    <property type="project" value="EnsemblFungi"/>
</dbReference>
<dbReference type="STRING" id="1071382.H2ATH4"/>
<dbReference type="FunCoup" id="H2ATH4">
    <property type="interactions" value="56"/>
</dbReference>
<dbReference type="GO" id="GO:0034355">
    <property type="term" value="P:NAD+ biosynthetic process via the salvage pathway"/>
    <property type="evidence" value="ECO:0007669"/>
    <property type="project" value="EnsemblFungi"/>
</dbReference>
<keyword evidence="5" id="KW-0547">Nucleotide-binding</keyword>
<dbReference type="HOGENOM" id="CLU_032651_0_0_1"/>
<evidence type="ECO:0000256" key="1">
    <source>
        <dbReference type="ARBA" id="ARBA00004790"/>
    </source>
</evidence>
<evidence type="ECO:0000256" key="3">
    <source>
        <dbReference type="ARBA" id="ARBA00022679"/>
    </source>
</evidence>
<dbReference type="RefSeq" id="XP_003956809.1">
    <property type="nucleotide sequence ID" value="XM_003956760.1"/>
</dbReference>
<evidence type="ECO:0000313" key="9">
    <source>
        <dbReference type="EMBL" id="CCF57674.1"/>
    </source>
</evidence>
<gene>
    <name evidence="9" type="primary">KAFR0D00270</name>
    <name evidence="9" type="ORF">KAFR_0D00270</name>
</gene>
<dbReference type="GO" id="GO:0005524">
    <property type="term" value="F:ATP binding"/>
    <property type="evidence" value="ECO:0007669"/>
    <property type="project" value="UniProtKB-KW"/>
</dbReference>
<evidence type="ECO:0000313" key="10">
    <source>
        <dbReference type="Proteomes" id="UP000005220"/>
    </source>
</evidence>
<dbReference type="Proteomes" id="UP000005220">
    <property type="component" value="Chromosome 4"/>
</dbReference>
<keyword evidence="10" id="KW-1185">Reference proteome</keyword>
<dbReference type="AlphaFoldDB" id="H2ATH4"/>
<dbReference type="PANTHER" id="PTHR31285">
    <property type="entry name" value="NICOTINAMIDE MONONUCLEOTIDE ADENYLYLTRANSFERASE"/>
    <property type="match status" value="1"/>
</dbReference>
<dbReference type="UniPathway" id="UPA00253">
    <property type="reaction ID" value="UER00600"/>
</dbReference>
<dbReference type="GO" id="GO:0005737">
    <property type="term" value="C:cytoplasm"/>
    <property type="evidence" value="ECO:0007669"/>
    <property type="project" value="EnsemblFungi"/>
</dbReference>
<evidence type="ECO:0000256" key="8">
    <source>
        <dbReference type="ARBA" id="ARBA00049001"/>
    </source>
</evidence>
<keyword evidence="2" id="KW-0662">Pyridine nucleotide biosynthesis</keyword>
<dbReference type="OrthoDB" id="5591297at2759"/>
<sequence>MSNKHILQYFVKNSKTFQIIDGPININNTENEVLLVLDSSFNPAHWGHYTLINKAVDYYRDILPQDTRFHVLLLLAIKNADKAPKPAMFPERMDMMCILANFIRKTLEDVNVSVGITSHGKFVDKDKDVKELFFTAFKNCRIAYLVGFDTIIRIMDAKYYVPTPLSVALQEFMQHAEFFCLTRDDDNNDIKKQINYSSDITEGRYEPAIPRNWGSKIHSVLNDNKYSYISSSIVRKQFSDGKRNLLNEVPEPILQYLVNESDTNGKSIFL</sequence>
<dbReference type="PANTHER" id="PTHR31285:SF0">
    <property type="entry name" value="NICOTINAMIDE MONONUCLEOTIDE ADENYLYLTRANSFERASE"/>
    <property type="match status" value="1"/>
</dbReference>
<dbReference type="GO" id="GO:0001403">
    <property type="term" value="P:invasive growth in response to glucose limitation"/>
    <property type="evidence" value="ECO:0007669"/>
    <property type="project" value="EnsemblFungi"/>
</dbReference>
<organism evidence="9 10">
    <name type="scientific">Kazachstania africana (strain ATCC 22294 / BCRC 22015 / CBS 2517 / CECT 1963 / NBRC 1671 / NRRL Y-8276)</name>
    <name type="common">Yeast</name>
    <name type="synonym">Kluyveromyces africanus</name>
    <dbReference type="NCBI Taxonomy" id="1071382"/>
    <lineage>
        <taxon>Eukaryota</taxon>
        <taxon>Fungi</taxon>
        <taxon>Dikarya</taxon>
        <taxon>Ascomycota</taxon>
        <taxon>Saccharomycotina</taxon>
        <taxon>Saccharomycetes</taxon>
        <taxon>Saccharomycetales</taxon>
        <taxon>Saccharomycetaceae</taxon>
        <taxon>Kazachstania</taxon>
    </lineage>
</organism>
<keyword evidence="4" id="KW-0548">Nucleotidyltransferase</keyword>
<protein>
    <submittedName>
        <fullName evidence="9">Uncharacterized protein</fullName>
    </submittedName>
</protein>
<keyword evidence="7" id="KW-0520">NAD</keyword>
<name>H2ATH4_KAZAF</name>
<dbReference type="SUPFAM" id="SSF52374">
    <property type="entry name" value="Nucleotidylyl transferase"/>
    <property type="match status" value="1"/>
</dbReference>
<dbReference type="InParanoid" id="H2ATH4"/>
<evidence type="ECO:0000256" key="2">
    <source>
        <dbReference type="ARBA" id="ARBA00022642"/>
    </source>
</evidence>
<evidence type="ECO:0000256" key="5">
    <source>
        <dbReference type="ARBA" id="ARBA00022741"/>
    </source>
</evidence>
<dbReference type="KEGG" id="kaf:KAFR_0D00270"/>
<dbReference type="CDD" id="cd02165">
    <property type="entry name" value="NMNAT"/>
    <property type="match status" value="1"/>
</dbReference>
<dbReference type="GO" id="GO:0007124">
    <property type="term" value="P:pseudohyphal growth"/>
    <property type="evidence" value="ECO:0007669"/>
    <property type="project" value="EnsemblFungi"/>
</dbReference>
<keyword evidence="6" id="KW-0067">ATP-binding</keyword>
<comment type="catalytic activity">
    <reaction evidence="8">
        <text>beta-nicotinamide D-ribonucleotide + ATP + H(+) = diphosphate + NAD(+)</text>
        <dbReference type="Rhea" id="RHEA:21360"/>
        <dbReference type="ChEBI" id="CHEBI:14649"/>
        <dbReference type="ChEBI" id="CHEBI:15378"/>
        <dbReference type="ChEBI" id="CHEBI:30616"/>
        <dbReference type="ChEBI" id="CHEBI:33019"/>
        <dbReference type="ChEBI" id="CHEBI:57540"/>
        <dbReference type="EC" id="2.7.7.1"/>
    </reaction>
</comment>